<feature type="chain" id="PRO_5029856000" description="Cytochrome P450" evidence="3">
    <location>
        <begin position="27"/>
        <end position="326"/>
    </location>
</feature>
<dbReference type="GO" id="GO:0020037">
    <property type="term" value="F:heme binding"/>
    <property type="evidence" value="ECO:0007669"/>
    <property type="project" value="InterPro"/>
</dbReference>
<dbReference type="AlphaFoldDB" id="A0A7J7GXU7"/>
<accession>A0A7J7GXU7</accession>
<keyword evidence="5" id="KW-1185">Reference proteome</keyword>
<keyword evidence="3" id="KW-0732">Signal</keyword>
<dbReference type="PANTHER" id="PTHR24286:SF217">
    <property type="entry name" value="OS07G0520300 PROTEIN"/>
    <property type="match status" value="1"/>
</dbReference>
<dbReference type="GO" id="GO:0016125">
    <property type="term" value="P:sterol metabolic process"/>
    <property type="evidence" value="ECO:0007669"/>
    <property type="project" value="TreeGrafter"/>
</dbReference>
<organism evidence="4 5">
    <name type="scientific">Camellia sinensis</name>
    <name type="common">Tea plant</name>
    <name type="synonym">Thea sinensis</name>
    <dbReference type="NCBI Taxonomy" id="4442"/>
    <lineage>
        <taxon>Eukaryota</taxon>
        <taxon>Viridiplantae</taxon>
        <taxon>Streptophyta</taxon>
        <taxon>Embryophyta</taxon>
        <taxon>Tracheophyta</taxon>
        <taxon>Spermatophyta</taxon>
        <taxon>Magnoliopsida</taxon>
        <taxon>eudicotyledons</taxon>
        <taxon>Gunneridae</taxon>
        <taxon>Pentapetalae</taxon>
        <taxon>asterids</taxon>
        <taxon>Ericales</taxon>
        <taxon>Theaceae</taxon>
        <taxon>Camellia</taxon>
    </lineage>
</organism>
<gene>
    <name evidence="4" type="ORF">HYC85_018381</name>
</gene>
<keyword evidence="2" id="KW-0408">Iron</keyword>
<evidence type="ECO:0000313" key="5">
    <source>
        <dbReference type="Proteomes" id="UP000593564"/>
    </source>
</evidence>
<reference evidence="5" key="1">
    <citation type="journal article" date="2020" name="Nat. Commun.">
        <title>Genome assembly of wild tea tree DASZ reveals pedigree and selection history of tea varieties.</title>
        <authorList>
            <person name="Zhang W."/>
            <person name="Zhang Y."/>
            <person name="Qiu H."/>
            <person name="Guo Y."/>
            <person name="Wan H."/>
            <person name="Zhang X."/>
            <person name="Scossa F."/>
            <person name="Alseekh S."/>
            <person name="Zhang Q."/>
            <person name="Wang P."/>
            <person name="Xu L."/>
            <person name="Schmidt M.H."/>
            <person name="Jia X."/>
            <person name="Li D."/>
            <person name="Zhu A."/>
            <person name="Guo F."/>
            <person name="Chen W."/>
            <person name="Ni D."/>
            <person name="Usadel B."/>
            <person name="Fernie A.R."/>
            <person name="Wen W."/>
        </authorList>
    </citation>
    <scope>NUCLEOTIDE SEQUENCE [LARGE SCALE GENOMIC DNA]</scope>
    <source>
        <strain evidence="5">cv. G240</strain>
    </source>
</reference>
<evidence type="ECO:0000313" key="4">
    <source>
        <dbReference type="EMBL" id="KAF5944304.1"/>
    </source>
</evidence>
<dbReference type="GO" id="GO:0005506">
    <property type="term" value="F:iron ion binding"/>
    <property type="evidence" value="ECO:0007669"/>
    <property type="project" value="InterPro"/>
</dbReference>
<sequence>MEFVNYLSLLLLPIPIFLFLTKKTSNKLPLGSMGLPIIGHSLSLLHAMQANKGEAWFHERIRKYGPISKLSLFGTHTVFLHGQAANQFIYMCDSKTFSNQQPASMRRLSGEDHKRIRGALVCFLKPEALKQYVGKMDEEVRKHMEMHWHGKNEVNVMPLMKILTFNIICSLIFGIERGTRKDALRGLFQNMIKGMLSVPGNLGKKWCFPHQDLITCLLSIRNEDDSTPLSDKEIEANAVIIMIGGYDTSSILLTFLIMLLANEPSIYAAIVQGVISTLERVSLRSSGGARAGILTLKRELRNQVTNLSEKRDSAFLRKKRVRIAFL</sequence>
<evidence type="ECO:0008006" key="6">
    <source>
        <dbReference type="Google" id="ProtNLM"/>
    </source>
</evidence>
<comment type="caution">
    <text evidence="4">The sequence shown here is derived from an EMBL/GenBank/DDBJ whole genome shotgun (WGS) entry which is preliminary data.</text>
</comment>
<dbReference type="GO" id="GO:0004497">
    <property type="term" value="F:monooxygenase activity"/>
    <property type="evidence" value="ECO:0007669"/>
    <property type="project" value="InterPro"/>
</dbReference>
<dbReference type="Proteomes" id="UP000593564">
    <property type="component" value="Unassembled WGS sequence"/>
</dbReference>
<dbReference type="InterPro" id="IPR001128">
    <property type="entry name" value="Cyt_P450"/>
</dbReference>
<dbReference type="InterPro" id="IPR036396">
    <property type="entry name" value="Cyt_P450_sf"/>
</dbReference>
<keyword evidence="1" id="KW-0479">Metal-binding</keyword>
<dbReference type="Pfam" id="PF00067">
    <property type="entry name" value="p450"/>
    <property type="match status" value="2"/>
</dbReference>
<protein>
    <recommendedName>
        <fullName evidence="6">Cytochrome P450</fullName>
    </recommendedName>
</protein>
<evidence type="ECO:0000256" key="2">
    <source>
        <dbReference type="ARBA" id="ARBA00023004"/>
    </source>
</evidence>
<evidence type="ECO:0000256" key="1">
    <source>
        <dbReference type="ARBA" id="ARBA00022723"/>
    </source>
</evidence>
<feature type="signal peptide" evidence="3">
    <location>
        <begin position="1"/>
        <end position="26"/>
    </location>
</feature>
<dbReference type="GO" id="GO:0016705">
    <property type="term" value="F:oxidoreductase activity, acting on paired donors, with incorporation or reduction of molecular oxygen"/>
    <property type="evidence" value="ECO:0007669"/>
    <property type="project" value="InterPro"/>
</dbReference>
<dbReference type="SUPFAM" id="SSF48264">
    <property type="entry name" value="Cytochrome P450"/>
    <property type="match status" value="1"/>
</dbReference>
<dbReference type="PANTHER" id="PTHR24286">
    <property type="entry name" value="CYTOCHROME P450 26"/>
    <property type="match status" value="1"/>
</dbReference>
<reference evidence="4 5" key="2">
    <citation type="submission" date="2020-07" db="EMBL/GenBank/DDBJ databases">
        <title>Genome assembly of wild tea tree DASZ reveals pedigree and selection history of tea varieties.</title>
        <authorList>
            <person name="Zhang W."/>
        </authorList>
    </citation>
    <scope>NUCLEOTIDE SEQUENCE [LARGE SCALE GENOMIC DNA]</scope>
    <source>
        <strain evidence="5">cv. G240</strain>
        <tissue evidence="4">Leaf</tissue>
    </source>
</reference>
<name>A0A7J7GXU7_CAMSI</name>
<evidence type="ECO:0000256" key="3">
    <source>
        <dbReference type="SAM" id="SignalP"/>
    </source>
</evidence>
<dbReference type="EMBL" id="JACBKZ010000008">
    <property type="protein sequence ID" value="KAF5944304.1"/>
    <property type="molecule type" value="Genomic_DNA"/>
</dbReference>
<dbReference type="Gene3D" id="1.10.630.10">
    <property type="entry name" value="Cytochrome P450"/>
    <property type="match status" value="1"/>
</dbReference>
<proteinExistence type="predicted"/>